<feature type="transmembrane region" description="Helical" evidence="1">
    <location>
        <begin position="6"/>
        <end position="21"/>
    </location>
</feature>
<dbReference type="AlphaFoldDB" id="A0A6I6LC18"/>
<keyword evidence="1" id="KW-1133">Transmembrane helix</keyword>
<evidence type="ECO:0000313" key="2">
    <source>
        <dbReference type="EMBL" id="QGY82038.1"/>
    </source>
</evidence>
<organism evidence="2 3">
    <name type="scientific">Sphingorhabdus lacus</name>
    <dbReference type="NCBI Taxonomy" id="392610"/>
    <lineage>
        <taxon>Bacteria</taxon>
        <taxon>Pseudomonadati</taxon>
        <taxon>Pseudomonadota</taxon>
        <taxon>Alphaproteobacteria</taxon>
        <taxon>Sphingomonadales</taxon>
        <taxon>Sphingomonadaceae</taxon>
        <taxon>Sphingorhabdus</taxon>
    </lineage>
</organism>
<dbReference type="NCBIfam" id="NF045607">
    <property type="entry name" value="exo_Victor_syst"/>
    <property type="match status" value="1"/>
</dbReference>
<proteinExistence type="predicted"/>
<dbReference type="OrthoDB" id="7210964at2"/>
<name>A0A6I6LC18_9SPHN</name>
<reference evidence="3" key="1">
    <citation type="submission" date="2019-01" db="EMBL/GenBank/DDBJ databases">
        <title>Sphingorhabdus lacus sp.nov., isolated from an oligotrophic freshwater lake.</title>
        <authorList>
            <person name="Park M."/>
        </authorList>
    </citation>
    <scope>NUCLEOTIDE SEQUENCE [LARGE SCALE GENOMIC DNA]</scope>
    <source>
        <strain evidence="3">IMCC1753</strain>
    </source>
</reference>
<gene>
    <name evidence="2" type="ORF">EUU25_16295</name>
</gene>
<sequence length="83" mass="9423">METVYDWITVAIFAGLVVLFLQRSTQDEPQDKLYQYLLPSAGCALANYFGNAHLEYVAIPLIVGILAYIHYILKPFAQEEPED</sequence>
<dbReference type="InterPro" id="IPR054655">
    <property type="entry name" value="XrtV-like"/>
</dbReference>
<dbReference type="Proteomes" id="UP000428803">
    <property type="component" value="Chromosome"/>
</dbReference>
<keyword evidence="1" id="KW-0472">Membrane</keyword>
<dbReference type="RefSeq" id="WP_158902890.1">
    <property type="nucleotide sequence ID" value="NZ_CP035733.1"/>
</dbReference>
<protein>
    <submittedName>
        <fullName evidence="2">Uncharacterized protein</fullName>
    </submittedName>
</protein>
<evidence type="ECO:0000313" key="3">
    <source>
        <dbReference type="Proteomes" id="UP000428803"/>
    </source>
</evidence>
<keyword evidence="3" id="KW-1185">Reference proteome</keyword>
<keyword evidence="1" id="KW-0812">Transmembrane</keyword>
<dbReference type="EMBL" id="CP035733">
    <property type="protein sequence ID" value="QGY82038.1"/>
    <property type="molecule type" value="Genomic_DNA"/>
</dbReference>
<evidence type="ECO:0000256" key="1">
    <source>
        <dbReference type="SAM" id="Phobius"/>
    </source>
</evidence>
<accession>A0A6I6LC18</accession>
<feature type="transmembrane region" description="Helical" evidence="1">
    <location>
        <begin position="56"/>
        <end position="73"/>
    </location>
</feature>
<dbReference type="KEGG" id="slaa:EUU25_16295"/>